<proteinExistence type="predicted"/>
<sequence>TAIPGRCVQWKMFESFKFAPQLICGPLTIKPTDCMYLSASSRCRGPLLNMTNLSTLPLTTLIPHLPPPYS</sequence>
<evidence type="ECO:0000313" key="2">
    <source>
        <dbReference type="Proteomes" id="UP001066276"/>
    </source>
</evidence>
<feature type="non-terminal residue" evidence="1">
    <location>
        <position position="70"/>
    </location>
</feature>
<dbReference type="Proteomes" id="UP001066276">
    <property type="component" value="Chromosome 1_2"/>
</dbReference>
<reference evidence="1" key="1">
    <citation type="journal article" date="2022" name="bioRxiv">
        <title>Sequencing and chromosome-scale assembly of the giantPleurodeles waltlgenome.</title>
        <authorList>
            <person name="Brown T."/>
            <person name="Elewa A."/>
            <person name="Iarovenko S."/>
            <person name="Subramanian E."/>
            <person name="Araus A.J."/>
            <person name="Petzold A."/>
            <person name="Susuki M."/>
            <person name="Suzuki K.-i.T."/>
            <person name="Hayashi T."/>
            <person name="Toyoda A."/>
            <person name="Oliveira C."/>
            <person name="Osipova E."/>
            <person name="Leigh N.D."/>
            <person name="Simon A."/>
            <person name="Yun M.H."/>
        </authorList>
    </citation>
    <scope>NUCLEOTIDE SEQUENCE</scope>
    <source>
        <strain evidence="1">20211129_DDA</strain>
        <tissue evidence="1">Liver</tissue>
    </source>
</reference>
<comment type="caution">
    <text evidence="1">The sequence shown here is derived from an EMBL/GenBank/DDBJ whole genome shotgun (WGS) entry which is preliminary data.</text>
</comment>
<dbReference type="AlphaFoldDB" id="A0AAV7WE00"/>
<feature type="non-terminal residue" evidence="1">
    <location>
        <position position="1"/>
    </location>
</feature>
<organism evidence="1 2">
    <name type="scientific">Pleurodeles waltl</name>
    <name type="common">Iberian ribbed newt</name>
    <dbReference type="NCBI Taxonomy" id="8319"/>
    <lineage>
        <taxon>Eukaryota</taxon>
        <taxon>Metazoa</taxon>
        <taxon>Chordata</taxon>
        <taxon>Craniata</taxon>
        <taxon>Vertebrata</taxon>
        <taxon>Euteleostomi</taxon>
        <taxon>Amphibia</taxon>
        <taxon>Batrachia</taxon>
        <taxon>Caudata</taxon>
        <taxon>Salamandroidea</taxon>
        <taxon>Salamandridae</taxon>
        <taxon>Pleurodelinae</taxon>
        <taxon>Pleurodeles</taxon>
    </lineage>
</organism>
<dbReference type="EMBL" id="JANPWB010000002">
    <property type="protein sequence ID" value="KAJ1210525.1"/>
    <property type="molecule type" value="Genomic_DNA"/>
</dbReference>
<accession>A0AAV7WE00</accession>
<evidence type="ECO:0000313" key="1">
    <source>
        <dbReference type="EMBL" id="KAJ1210525.1"/>
    </source>
</evidence>
<gene>
    <name evidence="1" type="ORF">NDU88_005888</name>
</gene>
<protein>
    <submittedName>
        <fullName evidence="1">Uncharacterized protein</fullName>
    </submittedName>
</protein>
<keyword evidence="2" id="KW-1185">Reference proteome</keyword>
<name>A0AAV7WE00_PLEWA</name>